<dbReference type="AlphaFoldDB" id="A0A840XKP2"/>
<dbReference type="RefSeq" id="WP_153982533.1">
    <property type="nucleotide sequence ID" value="NZ_BAAANZ010000009.1"/>
</dbReference>
<evidence type="ECO:0000313" key="4">
    <source>
        <dbReference type="Proteomes" id="UP000552883"/>
    </source>
</evidence>
<accession>A0A840XKP2</accession>
<evidence type="ECO:0000256" key="2">
    <source>
        <dbReference type="SAM" id="MobiDB-lite"/>
    </source>
</evidence>
<feature type="region of interest" description="Disordered" evidence="2">
    <location>
        <begin position="104"/>
        <end position="128"/>
    </location>
</feature>
<feature type="compositionally biased region" description="Low complexity" evidence="2">
    <location>
        <begin position="114"/>
        <end position="128"/>
    </location>
</feature>
<feature type="region of interest" description="Disordered" evidence="2">
    <location>
        <begin position="40"/>
        <end position="68"/>
    </location>
</feature>
<gene>
    <name evidence="3" type="ORF">BJ959_000724</name>
</gene>
<evidence type="ECO:0000256" key="1">
    <source>
        <dbReference type="SAM" id="Coils"/>
    </source>
</evidence>
<dbReference type="Proteomes" id="UP000552883">
    <property type="component" value="Unassembled WGS sequence"/>
</dbReference>
<keyword evidence="1" id="KW-0175">Coiled coil</keyword>
<sequence length="253" mass="27028">MQAYTRYQSDYGYRRRVDEGMTPVQLAEFDAKVAEEKRALVAQAPRSAPEPGPTAEPSAVPAIADERHGSTSGYAAGCRLKEACPGVALVGRSCTQAATEYQREVKRRKRAENGATAPGPSEAPAEPADDAPALLAVRDQLAKSEGRVAELEGVLSDREQVNAAQAKRIAELTDRVASLELELDVAKSAREVTLSKDAQLVVPPREANPSRFRFQRDDAGGVVVDVDGEQPGFVRFDLDQSGALVGVAVQSGK</sequence>
<keyword evidence="4" id="KW-1185">Reference proteome</keyword>
<reference evidence="3 4" key="1">
    <citation type="submission" date="2020-08" db="EMBL/GenBank/DDBJ databases">
        <title>Sequencing the genomes of 1000 actinobacteria strains.</title>
        <authorList>
            <person name="Klenk H.-P."/>
        </authorList>
    </citation>
    <scope>NUCLEOTIDE SEQUENCE [LARGE SCALE GENOMIC DNA]</scope>
    <source>
        <strain evidence="3 4">DSM 23889</strain>
    </source>
</reference>
<dbReference type="EMBL" id="JACHBS010000001">
    <property type="protein sequence ID" value="MBB5617228.1"/>
    <property type="molecule type" value="Genomic_DNA"/>
</dbReference>
<evidence type="ECO:0000313" key="3">
    <source>
        <dbReference type="EMBL" id="MBB5617228.1"/>
    </source>
</evidence>
<protein>
    <submittedName>
        <fullName evidence="3">Uncharacterized protein</fullName>
    </submittedName>
</protein>
<feature type="coiled-coil region" evidence="1">
    <location>
        <begin position="162"/>
        <end position="189"/>
    </location>
</feature>
<comment type="caution">
    <text evidence="3">The sequence shown here is derived from an EMBL/GenBank/DDBJ whole genome shotgun (WGS) entry which is preliminary data.</text>
</comment>
<organism evidence="3 4">
    <name type="scientific">Microcella frigidaquae</name>
    <dbReference type="NCBI Taxonomy" id="424758"/>
    <lineage>
        <taxon>Bacteria</taxon>
        <taxon>Bacillati</taxon>
        <taxon>Actinomycetota</taxon>
        <taxon>Actinomycetes</taxon>
        <taxon>Micrococcales</taxon>
        <taxon>Microbacteriaceae</taxon>
        <taxon>Microcella</taxon>
    </lineage>
</organism>
<proteinExistence type="predicted"/>
<name>A0A840XKP2_9MICO</name>